<dbReference type="Proteomes" id="UP000799423">
    <property type="component" value="Unassembled WGS sequence"/>
</dbReference>
<gene>
    <name evidence="2" type="ORF">T440DRAFT_376195</name>
</gene>
<dbReference type="Pfam" id="PF06985">
    <property type="entry name" value="HET"/>
    <property type="match status" value="1"/>
</dbReference>
<dbReference type="OrthoDB" id="2157530at2759"/>
<dbReference type="AlphaFoldDB" id="A0A6A7ASV3"/>
<dbReference type="InterPro" id="IPR010730">
    <property type="entry name" value="HET"/>
</dbReference>
<evidence type="ECO:0000313" key="2">
    <source>
        <dbReference type="EMBL" id="KAF2846396.1"/>
    </source>
</evidence>
<organism evidence="2 3">
    <name type="scientific">Plenodomus tracheiphilus IPT5</name>
    <dbReference type="NCBI Taxonomy" id="1408161"/>
    <lineage>
        <taxon>Eukaryota</taxon>
        <taxon>Fungi</taxon>
        <taxon>Dikarya</taxon>
        <taxon>Ascomycota</taxon>
        <taxon>Pezizomycotina</taxon>
        <taxon>Dothideomycetes</taxon>
        <taxon>Pleosporomycetidae</taxon>
        <taxon>Pleosporales</taxon>
        <taxon>Pleosporineae</taxon>
        <taxon>Leptosphaeriaceae</taxon>
        <taxon>Plenodomus</taxon>
    </lineage>
</organism>
<evidence type="ECO:0000259" key="1">
    <source>
        <dbReference type="Pfam" id="PF06985"/>
    </source>
</evidence>
<dbReference type="InterPro" id="IPR052895">
    <property type="entry name" value="HetReg/Transcr_Mod"/>
</dbReference>
<sequence>MSSTTPHDPIYHYEPLNCTEGSIRLLTILPDLSVTGLIQCNIWHDTVDATYTCLSYVWGSKDDEEFILINGHEFRVRRNLWDFMNIARSKHADRPRNLWIDALSINQHSVAERNHQVAQMGLVYSHAAEVISWLGLDQRVRRAIAMILPPSPYYTGFCKEAGFEIWDQYNPKSTGQLKSDWLAVVRANYWKRAWITQELFLAHKVIFLAGDIEVEATYMSKMTKVIGAINDRRGNVWLHPREFDTDTRVFATYMIALEQRISAKQKLVELFYQLPGRLCEHPRDRVYSLLALTSDSASISVDYNGPISNVLLQLLRTYRTKM</sequence>
<name>A0A6A7ASV3_9PLEO</name>
<evidence type="ECO:0000313" key="3">
    <source>
        <dbReference type="Proteomes" id="UP000799423"/>
    </source>
</evidence>
<protein>
    <recommendedName>
        <fullName evidence="1">Heterokaryon incompatibility domain-containing protein</fullName>
    </recommendedName>
</protein>
<dbReference type="EMBL" id="MU006335">
    <property type="protein sequence ID" value="KAF2846396.1"/>
    <property type="molecule type" value="Genomic_DNA"/>
</dbReference>
<feature type="non-terminal residue" evidence="2">
    <location>
        <position position="322"/>
    </location>
</feature>
<dbReference type="PANTHER" id="PTHR24148:SF73">
    <property type="entry name" value="HET DOMAIN PROTEIN (AFU_ORTHOLOGUE AFUA_8G01020)"/>
    <property type="match status" value="1"/>
</dbReference>
<accession>A0A6A7ASV3</accession>
<keyword evidence="3" id="KW-1185">Reference proteome</keyword>
<reference evidence="2" key="1">
    <citation type="submission" date="2020-01" db="EMBL/GenBank/DDBJ databases">
        <authorList>
            <consortium name="DOE Joint Genome Institute"/>
            <person name="Haridas S."/>
            <person name="Albert R."/>
            <person name="Binder M."/>
            <person name="Bloem J."/>
            <person name="Labutti K."/>
            <person name="Salamov A."/>
            <person name="Andreopoulos B."/>
            <person name="Baker S.E."/>
            <person name="Barry K."/>
            <person name="Bills G."/>
            <person name="Bluhm B.H."/>
            <person name="Cannon C."/>
            <person name="Castanera R."/>
            <person name="Culley D.E."/>
            <person name="Daum C."/>
            <person name="Ezra D."/>
            <person name="Gonzalez J.B."/>
            <person name="Henrissat B."/>
            <person name="Kuo A."/>
            <person name="Liang C."/>
            <person name="Lipzen A."/>
            <person name="Lutzoni F."/>
            <person name="Magnuson J."/>
            <person name="Mondo S."/>
            <person name="Nolan M."/>
            <person name="Ohm R."/>
            <person name="Pangilinan J."/>
            <person name="Park H.-J."/>
            <person name="Ramirez L."/>
            <person name="Alfaro M."/>
            <person name="Sun H."/>
            <person name="Tritt A."/>
            <person name="Yoshinaga Y."/>
            <person name="Zwiers L.-H."/>
            <person name="Turgeon B.G."/>
            <person name="Goodwin S.B."/>
            <person name="Spatafora J.W."/>
            <person name="Crous P.W."/>
            <person name="Grigoriev I.V."/>
        </authorList>
    </citation>
    <scope>NUCLEOTIDE SEQUENCE</scope>
    <source>
        <strain evidence="2">IPT5</strain>
    </source>
</reference>
<dbReference type="PANTHER" id="PTHR24148">
    <property type="entry name" value="ANKYRIN REPEAT DOMAIN-CONTAINING PROTEIN 39 HOMOLOG-RELATED"/>
    <property type="match status" value="1"/>
</dbReference>
<feature type="domain" description="Heterokaryon incompatibility" evidence="1">
    <location>
        <begin position="51"/>
        <end position="198"/>
    </location>
</feature>
<proteinExistence type="predicted"/>